<feature type="compositionally biased region" description="Basic and acidic residues" evidence="1">
    <location>
        <begin position="179"/>
        <end position="192"/>
    </location>
</feature>
<comment type="caution">
    <text evidence="2">The sequence shown here is derived from an EMBL/GenBank/DDBJ whole genome shotgun (WGS) entry which is preliminary data.</text>
</comment>
<feature type="region of interest" description="Disordered" evidence="1">
    <location>
        <begin position="1"/>
        <end position="45"/>
    </location>
</feature>
<sequence length="192" mass="20476">MCDERRTQIRSPCDNHELAPWADAKQSSGSVESRGRAGPYAPAMSTDETSRFVRLRVEMVLEVTDLDALTGTALESIAAEYGEPVAGIGGGESAEERMHAEATVRADGAEALASLVDPFDLVSEVPGVELAQASWSSESIEYDPDAEGWDDADDGEEGLFLPRDADDEEGYGDTVAHNGKNDGEDGDPAQRV</sequence>
<name>A0ABQ2T6U6_STRBA</name>
<feature type="region of interest" description="Disordered" evidence="1">
    <location>
        <begin position="134"/>
        <end position="192"/>
    </location>
</feature>
<evidence type="ECO:0000313" key="2">
    <source>
        <dbReference type="EMBL" id="GGS55706.1"/>
    </source>
</evidence>
<evidence type="ECO:0008006" key="4">
    <source>
        <dbReference type="Google" id="ProtNLM"/>
    </source>
</evidence>
<feature type="compositionally biased region" description="Acidic residues" evidence="1">
    <location>
        <begin position="140"/>
        <end position="157"/>
    </location>
</feature>
<evidence type="ECO:0000313" key="3">
    <source>
        <dbReference type="Proteomes" id="UP000659767"/>
    </source>
</evidence>
<gene>
    <name evidence="2" type="ORF">GCM10010253_32840</name>
</gene>
<organism evidence="2 3">
    <name type="scientific">Streptomyces badius</name>
    <dbReference type="NCBI Taxonomy" id="1941"/>
    <lineage>
        <taxon>Bacteria</taxon>
        <taxon>Bacillati</taxon>
        <taxon>Actinomycetota</taxon>
        <taxon>Actinomycetes</taxon>
        <taxon>Kitasatosporales</taxon>
        <taxon>Streptomycetaceae</taxon>
        <taxon>Streptomyces</taxon>
    </lineage>
</organism>
<protein>
    <recommendedName>
        <fullName evidence="4">DNA primase</fullName>
    </recommendedName>
</protein>
<dbReference type="Proteomes" id="UP000659767">
    <property type="component" value="Unassembled WGS sequence"/>
</dbReference>
<proteinExistence type="predicted"/>
<keyword evidence="3" id="KW-1185">Reference proteome</keyword>
<dbReference type="EMBL" id="BMSZ01000008">
    <property type="protein sequence ID" value="GGS55706.1"/>
    <property type="molecule type" value="Genomic_DNA"/>
</dbReference>
<evidence type="ECO:0000256" key="1">
    <source>
        <dbReference type="SAM" id="MobiDB-lite"/>
    </source>
</evidence>
<reference evidence="3" key="1">
    <citation type="journal article" date="2019" name="Int. J. Syst. Evol. Microbiol.">
        <title>The Global Catalogue of Microorganisms (GCM) 10K type strain sequencing project: providing services to taxonomists for standard genome sequencing and annotation.</title>
        <authorList>
            <consortium name="The Broad Institute Genomics Platform"/>
            <consortium name="The Broad Institute Genome Sequencing Center for Infectious Disease"/>
            <person name="Wu L."/>
            <person name="Ma J."/>
        </authorList>
    </citation>
    <scope>NUCLEOTIDE SEQUENCE [LARGE SCALE GENOMIC DNA]</scope>
    <source>
        <strain evidence="3">JCM 4350</strain>
    </source>
</reference>
<accession>A0ABQ2T6U6</accession>
<feature type="compositionally biased region" description="Basic and acidic residues" evidence="1">
    <location>
        <begin position="1"/>
        <end position="17"/>
    </location>
</feature>